<name>A0A2Z7CL47_9LAMI</name>
<accession>A0A2Z7CL47</accession>
<protein>
    <submittedName>
        <fullName evidence="1">Uncharacterized protein</fullName>
    </submittedName>
</protein>
<keyword evidence="2" id="KW-1185">Reference proteome</keyword>
<sequence>MSLFDLQDVCIVIGSLATLDLPMVVDLIGIYVLKGPYCTLTMTDWLLQALSVIPRGSWGDDASHFTMIRWASPKLRFRSHNGCEPTATCIPEPLRVTQILGTKKTISSSYICPAVGSQYKQSAVGLVFIEWAAGLAMETSKVESAVRNQAEAKLNQLEHNKPAGTICYLEIAIAKRCRLHKLIRQRFALALKIQQEDFALITSRKIQSRATVDPDASNNSIQSRAYMNQLLLYIQSQALHIQSTCWIVLCRCEVADLEYEALGYKLNELRYELIIRCLGRFEPSQLQLSSW</sequence>
<dbReference type="AlphaFoldDB" id="A0A2Z7CL47"/>
<reference evidence="1 2" key="1">
    <citation type="journal article" date="2015" name="Proc. Natl. Acad. Sci. U.S.A.">
        <title>The resurrection genome of Boea hygrometrica: A blueprint for survival of dehydration.</title>
        <authorList>
            <person name="Xiao L."/>
            <person name="Yang G."/>
            <person name="Zhang L."/>
            <person name="Yang X."/>
            <person name="Zhao S."/>
            <person name="Ji Z."/>
            <person name="Zhou Q."/>
            <person name="Hu M."/>
            <person name="Wang Y."/>
            <person name="Chen M."/>
            <person name="Xu Y."/>
            <person name="Jin H."/>
            <person name="Xiao X."/>
            <person name="Hu G."/>
            <person name="Bao F."/>
            <person name="Hu Y."/>
            <person name="Wan P."/>
            <person name="Li L."/>
            <person name="Deng X."/>
            <person name="Kuang T."/>
            <person name="Xiang C."/>
            <person name="Zhu J.K."/>
            <person name="Oliver M.J."/>
            <person name="He Y."/>
        </authorList>
    </citation>
    <scope>NUCLEOTIDE SEQUENCE [LARGE SCALE GENOMIC DNA]</scope>
    <source>
        <strain evidence="2">cv. XS01</strain>
    </source>
</reference>
<evidence type="ECO:0000313" key="1">
    <source>
        <dbReference type="EMBL" id="KZV46627.1"/>
    </source>
</evidence>
<dbReference type="EMBL" id="KQ995453">
    <property type="protein sequence ID" value="KZV46627.1"/>
    <property type="molecule type" value="Genomic_DNA"/>
</dbReference>
<dbReference type="Proteomes" id="UP000250235">
    <property type="component" value="Unassembled WGS sequence"/>
</dbReference>
<dbReference type="OrthoDB" id="3934549at2759"/>
<organism evidence="1 2">
    <name type="scientific">Dorcoceras hygrometricum</name>
    <dbReference type="NCBI Taxonomy" id="472368"/>
    <lineage>
        <taxon>Eukaryota</taxon>
        <taxon>Viridiplantae</taxon>
        <taxon>Streptophyta</taxon>
        <taxon>Embryophyta</taxon>
        <taxon>Tracheophyta</taxon>
        <taxon>Spermatophyta</taxon>
        <taxon>Magnoliopsida</taxon>
        <taxon>eudicotyledons</taxon>
        <taxon>Gunneridae</taxon>
        <taxon>Pentapetalae</taxon>
        <taxon>asterids</taxon>
        <taxon>lamiids</taxon>
        <taxon>Lamiales</taxon>
        <taxon>Gesneriaceae</taxon>
        <taxon>Didymocarpoideae</taxon>
        <taxon>Trichosporeae</taxon>
        <taxon>Loxocarpinae</taxon>
        <taxon>Dorcoceras</taxon>
    </lineage>
</organism>
<evidence type="ECO:0000313" key="2">
    <source>
        <dbReference type="Proteomes" id="UP000250235"/>
    </source>
</evidence>
<gene>
    <name evidence="1" type="ORF">F511_02974</name>
</gene>
<proteinExistence type="predicted"/>